<evidence type="ECO:0000256" key="1">
    <source>
        <dbReference type="SAM" id="MobiDB-lite"/>
    </source>
</evidence>
<name>A0A2G8XQY4_TOXGO</name>
<dbReference type="EMBL" id="AGQR02003161">
    <property type="protein sequence ID" value="PIL97435.1"/>
    <property type="molecule type" value="Genomic_DNA"/>
</dbReference>
<protein>
    <submittedName>
        <fullName evidence="2">Uncharacterized protein</fullName>
    </submittedName>
</protein>
<feature type="region of interest" description="Disordered" evidence="1">
    <location>
        <begin position="1"/>
        <end position="45"/>
    </location>
</feature>
<evidence type="ECO:0000313" key="2">
    <source>
        <dbReference type="EMBL" id="PIL97435.1"/>
    </source>
</evidence>
<dbReference type="VEuPathDB" id="ToxoDB:TGCOUG_395180"/>
<comment type="caution">
    <text evidence="2">The sequence shown here is derived from an EMBL/GenBank/DDBJ whole genome shotgun (WGS) entry which is preliminary data.</text>
</comment>
<dbReference type="Proteomes" id="UP000236343">
    <property type="component" value="Unassembled WGS sequence"/>
</dbReference>
<proteinExistence type="predicted"/>
<feature type="compositionally biased region" description="Polar residues" evidence="1">
    <location>
        <begin position="36"/>
        <end position="45"/>
    </location>
</feature>
<evidence type="ECO:0000313" key="3">
    <source>
        <dbReference type="Proteomes" id="UP000236343"/>
    </source>
</evidence>
<dbReference type="AlphaFoldDB" id="A0A2G8XQY4"/>
<sequence>MQKESRSQRLTESPVHLGAEDGLDASKQMKGDMRRQQPNNSADPSCSSCSLNHFALLATARLVLFASHLSSSLSSSLAASLSVCSSFLSLSRARFLSNSHICPVSPFFIAAGLHAGNLTPSLLFSAPFARFAGPH</sequence>
<reference evidence="2 3" key="1">
    <citation type="journal article" date="2016" name="Nat. Commun.">
        <title>Local admixture of amplified and diversified secreted pathogenesis determinants shapes mosaic Toxoplasma gondii genomes.</title>
        <authorList>
            <person name="Lorenzi H."/>
            <person name="Khan A."/>
            <person name="Behnke M.S."/>
            <person name="Namasivayam S."/>
            <person name="Swapna L.S."/>
            <person name="Hadjithomas M."/>
            <person name="Karamycheva S."/>
            <person name="Pinney D."/>
            <person name="Brunk B.P."/>
            <person name="Ajioka J.W."/>
            <person name="Ajzenberg D."/>
            <person name="Boothroyd J.C."/>
            <person name="Boyle J.P."/>
            <person name="Darde M.L."/>
            <person name="Diaz-Miranda M.A."/>
            <person name="Dubey J.P."/>
            <person name="Fritz H.M."/>
            <person name="Gennari S.M."/>
            <person name="Gregory B.D."/>
            <person name="Kim K."/>
            <person name="Saeij J.P."/>
            <person name="Su C."/>
            <person name="White M.W."/>
            <person name="Zhu X.Q."/>
            <person name="Howe D.K."/>
            <person name="Rosenthal B.M."/>
            <person name="Grigg M.E."/>
            <person name="Parkinson J."/>
            <person name="Liu L."/>
            <person name="Kissinger J.C."/>
            <person name="Roos D.S."/>
            <person name="Sibley L.D."/>
        </authorList>
    </citation>
    <scope>NUCLEOTIDE SEQUENCE [LARGE SCALE GENOMIC DNA]</scope>
    <source>
        <strain evidence="2 3">COUG</strain>
    </source>
</reference>
<organism evidence="2 3">
    <name type="scientific">Toxoplasma gondii COUG</name>
    <dbReference type="NCBI Taxonomy" id="1074873"/>
    <lineage>
        <taxon>Eukaryota</taxon>
        <taxon>Sar</taxon>
        <taxon>Alveolata</taxon>
        <taxon>Apicomplexa</taxon>
        <taxon>Conoidasida</taxon>
        <taxon>Coccidia</taxon>
        <taxon>Eucoccidiorida</taxon>
        <taxon>Eimeriorina</taxon>
        <taxon>Sarcocystidae</taxon>
        <taxon>Toxoplasma</taxon>
    </lineage>
</organism>
<accession>A0A2G8XQY4</accession>
<gene>
    <name evidence="2" type="ORF">TGCOUG_395180</name>
</gene>